<dbReference type="Proteomes" id="UP000217276">
    <property type="component" value="Chromosome"/>
</dbReference>
<dbReference type="AlphaFoldDB" id="A0A250F7N1"/>
<sequence>MIYNILYIRYSMQGANIGVLNEITFIFSFFLTLKTHFFHHQTHITLIFNSIQKALFTSIAPTPNHTLSQAMIMPNLPIF</sequence>
<protein>
    <submittedName>
        <fullName evidence="1">Uncharacterized protein</fullName>
    </submittedName>
</protein>
<accession>A0A250F7N1</accession>
<dbReference type="KEGG" id="clk:CGC53_01700"/>
<dbReference type="EMBL" id="CP022384">
    <property type="protein sequence ID" value="ATA81154.1"/>
    <property type="molecule type" value="Genomic_DNA"/>
</dbReference>
<organism evidence="1 2">
    <name type="scientific">Capnocytophaga leadbetteri</name>
    <dbReference type="NCBI Taxonomy" id="327575"/>
    <lineage>
        <taxon>Bacteria</taxon>
        <taxon>Pseudomonadati</taxon>
        <taxon>Bacteroidota</taxon>
        <taxon>Flavobacteriia</taxon>
        <taxon>Flavobacteriales</taxon>
        <taxon>Flavobacteriaceae</taxon>
        <taxon>Capnocytophaga</taxon>
    </lineage>
</organism>
<evidence type="ECO:0000313" key="1">
    <source>
        <dbReference type="EMBL" id="ATA81154.1"/>
    </source>
</evidence>
<reference evidence="2" key="1">
    <citation type="submission" date="2017-06" db="EMBL/GenBank/DDBJ databases">
        <title>Capnocytophaga spp. assemblies.</title>
        <authorList>
            <person name="Gulvik C.A."/>
        </authorList>
    </citation>
    <scope>NUCLEOTIDE SEQUENCE [LARGE SCALE GENOMIC DNA]</scope>
    <source>
        <strain evidence="2">H6253</strain>
    </source>
</reference>
<proteinExistence type="predicted"/>
<name>A0A250F7N1_9FLAO</name>
<keyword evidence="2" id="KW-1185">Reference proteome</keyword>
<gene>
    <name evidence="1" type="ORF">CGC53_01700</name>
</gene>
<evidence type="ECO:0000313" key="2">
    <source>
        <dbReference type="Proteomes" id="UP000217276"/>
    </source>
</evidence>